<evidence type="ECO:0000313" key="3">
    <source>
        <dbReference type="EMBL" id="XAH75724.1"/>
    </source>
</evidence>
<keyword evidence="4" id="KW-1185">Reference proteome</keyword>
<dbReference type="SUPFAM" id="SSF52266">
    <property type="entry name" value="SGNH hydrolase"/>
    <property type="match status" value="1"/>
</dbReference>
<sequence length="348" mass="40524">MNINLSDDKIKIMGRHEWKEDMLYLCYSGAYIEFVFTGTRLLVRMFSEFVKERENCMMAVFINGSSQLVFPLKDGIHDYQIFNFHETRTVIVRLMKITEAQYASSAINVLITDDTACIQPTDYSDRRIEFIGDSITCGYGNEGTEDGVFSTADENVSKSYAVLTAGSLQADFTLISFSGIGIISRYVEPEVMEPLTDILMPEIYHYCDWYLARRKNWEPAEKWNFGRFQPEIVVINLGTNDASYIRDDPGKKRRFIIKYAEFIHMVRQNYRNAEIICTIGVMENRLNDAVKKSVNYYKERTGDEKVVFFMQEMQCREDGYGTAMHPSVRTHEKMAWKLTRFILDNNLW</sequence>
<dbReference type="Pfam" id="PF00657">
    <property type="entry name" value="Lipase_GDSL"/>
    <property type="match status" value="1"/>
</dbReference>
<dbReference type="InterPro" id="IPR052762">
    <property type="entry name" value="PCW_deacetylase/CE"/>
</dbReference>
<dbReference type="Proteomes" id="UP001451571">
    <property type="component" value="Chromosome"/>
</dbReference>
<dbReference type="InterPro" id="IPR037461">
    <property type="entry name" value="CtCE2-like_dom"/>
</dbReference>
<dbReference type="Gene3D" id="3.40.50.1110">
    <property type="entry name" value="SGNH hydrolase"/>
    <property type="match status" value="1"/>
</dbReference>
<keyword evidence="1" id="KW-0812">Transmembrane</keyword>
<dbReference type="CDD" id="cd01831">
    <property type="entry name" value="Endoglucanase_E_like"/>
    <property type="match status" value="1"/>
</dbReference>
<dbReference type="InterPro" id="IPR040794">
    <property type="entry name" value="CE2_N"/>
</dbReference>
<dbReference type="InterPro" id="IPR001087">
    <property type="entry name" value="GDSL"/>
</dbReference>
<evidence type="ECO:0000256" key="1">
    <source>
        <dbReference type="SAM" id="Phobius"/>
    </source>
</evidence>
<dbReference type="Pfam" id="PF17996">
    <property type="entry name" value="CE2_N"/>
    <property type="match status" value="1"/>
</dbReference>
<reference evidence="3 4" key="1">
    <citation type="submission" date="2024-02" db="EMBL/GenBank/DDBJ databases">
        <title>Bacterial strain from lacustrine sediment.</title>
        <authorList>
            <person name="Petit C."/>
            <person name="Fadhlaoui K."/>
        </authorList>
    </citation>
    <scope>NUCLEOTIDE SEQUENCE [LARGE SCALE GENOMIC DNA]</scope>
    <source>
        <strain evidence="3 4">IPX-CK</strain>
    </source>
</reference>
<proteinExistence type="predicted"/>
<organism evidence="3 4">
    <name type="scientific">Kineothrix sedimenti</name>
    <dbReference type="NCBI Taxonomy" id="3123317"/>
    <lineage>
        <taxon>Bacteria</taxon>
        <taxon>Bacillati</taxon>
        <taxon>Bacillota</taxon>
        <taxon>Clostridia</taxon>
        <taxon>Lachnospirales</taxon>
        <taxon>Lachnospiraceae</taxon>
        <taxon>Kineothrix</taxon>
    </lineage>
</organism>
<dbReference type="PANTHER" id="PTHR37834:SF2">
    <property type="entry name" value="ESTERASE, SGNH HYDROLASE-TYPE"/>
    <property type="match status" value="1"/>
</dbReference>
<dbReference type="Gene3D" id="2.60.120.260">
    <property type="entry name" value="Galactose-binding domain-like"/>
    <property type="match status" value="1"/>
</dbReference>
<keyword evidence="1" id="KW-1133">Transmembrane helix</keyword>
<name>A0ABZ3F1Q4_9FIRM</name>
<evidence type="ECO:0000259" key="2">
    <source>
        <dbReference type="Pfam" id="PF17996"/>
    </source>
</evidence>
<dbReference type="RefSeq" id="WP_342759296.1">
    <property type="nucleotide sequence ID" value="NZ_CP146256.1"/>
</dbReference>
<feature type="transmembrane region" description="Helical" evidence="1">
    <location>
        <begin position="22"/>
        <end position="43"/>
    </location>
</feature>
<dbReference type="PANTHER" id="PTHR37834">
    <property type="entry name" value="GDSL-LIKE LIPASE/ACYLHYDROLASE DOMAIN PROTEIN (AFU_ORTHOLOGUE AFUA_2G00620)"/>
    <property type="match status" value="1"/>
</dbReference>
<accession>A0ABZ3F1Q4</accession>
<dbReference type="EMBL" id="CP146256">
    <property type="protein sequence ID" value="XAH75724.1"/>
    <property type="molecule type" value="Genomic_DNA"/>
</dbReference>
<gene>
    <name evidence="3" type="ORF">V6984_08215</name>
</gene>
<protein>
    <submittedName>
        <fullName evidence="3">GDSL-type esterase/lipase family protein</fullName>
    </submittedName>
</protein>
<keyword evidence="1" id="KW-0472">Membrane</keyword>
<feature type="domain" description="Carbohydrate esterase 2 N-terminal" evidence="2">
    <location>
        <begin position="12"/>
        <end position="116"/>
    </location>
</feature>
<dbReference type="InterPro" id="IPR036514">
    <property type="entry name" value="SGNH_hydro_sf"/>
</dbReference>
<evidence type="ECO:0000313" key="4">
    <source>
        <dbReference type="Proteomes" id="UP001451571"/>
    </source>
</evidence>